<evidence type="ECO:0000313" key="3">
    <source>
        <dbReference type="Proteomes" id="UP000193450"/>
    </source>
</evidence>
<feature type="transmembrane region" description="Helical" evidence="1">
    <location>
        <begin position="6"/>
        <end position="26"/>
    </location>
</feature>
<keyword evidence="1" id="KW-0472">Membrane</keyword>
<gene>
    <name evidence="2" type="ORF">BST96_18520</name>
</gene>
<dbReference type="KEGG" id="osg:BST96_18520"/>
<keyword evidence="3" id="KW-1185">Reference proteome</keyword>
<dbReference type="Proteomes" id="UP000193450">
    <property type="component" value="Chromosome"/>
</dbReference>
<keyword evidence="1" id="KW-0812">Transmembrane</keyword>
<evidence type="ECO:0000313" key="2">
    <source>
        <dbReference type="EMBL" id="ARN75916.1"/>
    </source>
</evidence>
<organism evidence="2 3">
    <name type="scientific">Oceanicoccus sagamiensis</name>
    <dbReference type="NCBI Taxonomy" id="716816"/>
    <lineage>
        <taxon>Bacteria</taxon>
        <taxon>Pseudomonadati</taxon>
        <taxon>Pseudomonadota</taxon>
        <taxon>Gammaproteobacteria</taxon>
        <taxon>Cellvibrionales</taxon>
        <taxon>Spongiibacteraceae</taxon>
        <taxon>Oceanicoccus</taxon>
    </lineage>
</organism>
<reference evidence="2 3" key="1">
    <citation type="submission" date="2016-11" db="EMBL/GenBank/DDBJ databases">
        <title>Trade-off between light-utilization and light-protection in marine flavobacteria.</title>
        <authorList>
            <person name="Kumagai Y."/>
        </authorList>
    </citation>
    <scope>NUCLEOTIDE SEQUENCE [LARGE SCALE GENOMIC DNA]</scope>
    <source>
        <strain evidence="2 3">NBRC 107125</strain>
    </source>
</reference>
<dbReference type="OrthoDB" id="9977865at2"/>
<name>A0A1X9NED8_9GAMM</name>
<proteinExistence type="predicted"/>
<dbReference type="STRING" id="716816.BST96_18520"/>
<protein>
    <submittedName>
        <fullName evidence="2">Uncharacterized protein</fullName>
    </submittedName>
</protein>
<evidence type="ECO:0000256" key="1">
    <source>
        <dbReference type="SAM" id="Phobius"/>
    </source>
</evidence>
<dbReference type="AlphaFoldDB" id="A0A1X9NED8"/>
<sequence>MFNQLLSYKFVTILPFIALLISALIYQVNKTTTPAVLSEQLEIKTVTSLAIAGDRMPMKHRVDGEIAVDKPLQLLLQFSLSAGQMVALDFVDSEQFQINQTTNTVYSTDDQGRVTITLHLTPLVAGKIYIKFLASTTDGEQLRSFSIPLRVKDNEGLVPVTEYSPKPRVNLPVKGTY</sequence>
<dbReference type="EMBL" id="CP019343">
    <property type="protein sequence ID" value="ARN75916.1"/>
    <property type="molecule type" value="Genomic_DNA"/>
</dbReference>
<accession>A0A1X9NED8</accession>
<keyword evidence="1" id="KW-1133">Transmembrane helix</keyword>